<sequence length="296" mass="32776">MISSPLIDSVLVIGVCGALGHRLVTELLDLETPPQNIYTQQNRVSTVQYHEIDISDKEQVNSTLGTLKPLHSVIFHTASPRFRLLDLELYLRANVEGTRNLLGGAEKLGVKAFVYTSSASVIHDAVTLVDELILKHNNPAHGFLTTSIWPSSIFGENDPGSVKSFAEKAAAGKLKFQIGNGKNLFDFTYVENLVHAHILAAQKLLLQHATPSLIKDESMRVDGQAFLITNDEHIPFWEFARAIGDAAGHPTRRENVKSIPKIVGFAMAIVAEWVVWIMSFGREHRGLIEWVLRIAV</sequence>
<dbReference type="InterPro" id="IPR002225">
    <property type="entry name" value="3Beta_OHSteriod_DH/Estase"/>
</dbReference>
<dbReference type="Proteomes" id="UP000297910">
    <property type="component" value="Unassembled WGS sequence"/>
</dbReference>
<keyword evidence="2" id="KW-0560">Oxidoreductase</keyword>
<dbReference type="GO" id="GO:0006694">
    <property type="term" value="P:steroid biosynthetic process"/>
    <property type="evidence" value="ECO:0007669"/>
    <property type="project" value="InterPro"/>
</dbReference>
<dbReference type="GO" id="GO:0016616">
    <property type="term" value="F:oxidoreductase activity, acting on the CH-OH group of donors, NAD or NADP as acceptor"/>
    <property type="evidence" value="ECO:0007669"/>
    <property type="project" value="InterPro"/>
</dbReference>
<comment type="caution">
    <text evidence="4">The sequence shown here is derived from an EMBL/GenBank/DDBJ whole genome shotgun (WGS) entry which is preliminary data.</text>
</comment>
<dbReference type="InterPro" id="IPR036291">
    <property type="entry name" value="NAD(P)-bd_dom_sf"/>
</dbReference>
<dbReference type="PANTHER" id="PTHR43245">
    <property type="entry name" value="BIFUNCTIONAL POLYMYXIN RESISTANCE PROTEIN ARNA"/>
    <property type="match status" value="1"/>
</dbReference>
<evidence type="ECO:0000256" key="1">
    <source>
        <dbReference type="ARBA" id="ARBA00009219"/>
    </source>
</evidence>
<keyword evidence="5" id="KW-1185">Reference proteome</keyword>
<feature type="domain" description="3-beta hydroxysteroid dehydrogenase/isomerase" evidence="3">
    <location>
        <begin position="11"/>
        <end position="124"/>
    </location>
</feature>
<feature type="domain" description="3-beta hydroxysteroid dehydrogenase/isomerase" evidence="3">
    <location>
        <begin position="130"/>
        <end position="252"/>
    </location>
</feature>
<accession>A0A4Z1GA13</accession>
<reference evidence="4 5" key="1">
    <citation type="submission" date="2017-12" db="EMBL/GenBank/DDBJ databases">
        <title>Comparative genomics of Botrytis spp.</title>
        <authorList>
            <person name="Valero-Jimenez C.A."/>
            <person name="Tapia P."/>
            <person name="Veloso J."/>
            <person name="Silva-Moreno E."/>
            <person name="Staats M."/>
            <person name="Valdes J.H."/>
            <person name="Van Kan J.A.L."/>
        </authorList>
    </citation>
    <scope>NUCLEOTIDE SEQUENCE [LARGE SCALE GENOMIC DNA]</scope>
    <source>
        <strain evidence="4 5">Bp0003</strain>
    </source>
</reference>
<proteinExistence type="inferred from homology"/>
<protein>
    <recommendedName>
        <fullName evidence="3">3-beta hydroxysteroid dehydrogenase/isomerase domain-containing protein</fullName>
    </recommendedName>
</protein>
<dbReference type="PANTHER" id="PTHR43245:SF51">
    <property type="entry name" value="SHORT CHAIN DEHYDROGENASE_REDUCTASE FAMILY 42E, MEMBER 2"/>
    <property type="match status" value="1"/>
</dbReference>
<dbReference type="Gene3D" id="3.40.50.720">
    <property type="entry name" value="NAD(P)-binding Rossmann-like Domain"/>
    <property type="match status" value="2"/>
</dbReference>
<dbReference type="EMBL" id="PQXI01000003">
    <property type="protein sequence ID" value="TGO30857.1"/>
    <property type="molecule type" value="Genomic_DNA"/>
</dbReference>
<evidence type="ECO:0000256" key="2">
    <source>
        <dbReference type="ARBA" id="ARBA00023002"/>
    </source>
</evidence>
<dbReference type="SUPFAM" id="SSF51735">
    <property type="entry name" value="NAD(P)-binding Rossmann-fold domains"/>
    <property type="match status" value="1"/>
</dbReference>
<evidence type="ECO:0000259" key="3">
    <source>
        <dbReference type="Pfam" id="PF01073"/>
    </source>
</evidence>
<dbReference type="Pfam" id="PF01073">
    <property type="entry name" value="3Beta_HSD"/>
    <property type="match status" value="2"/>
</dbReference>
<dbReference type="InterPro" id="IPR050177">
    <property type="entry name" value="Lipid_A_modif_metabolic_enz"/>
</dbReference>
<gene>
    <name evidence="4" type="ORF">BPAE_0003g01430</name>
</gene>
<evidence type="ECO:0000313" key="4">
    <source>
        <dbReference type="EMBL" id="TGO30857.1"/>
    </source>
</evidence>
<dbReference type="AlphaFoldDB" id="A0A4Z1GA13"/>
<name>A0A4Z1GA13_9HELO</name>
<evidence type="ECO:0000313" key="5">
    <source>
        <dbReference type="Proteomes" id="UP000297910"/>
    </source>
</evidence>
<comment type="similarity">
    <text evidence="1">Belongs to the 3-beta-HSD family.</text>
</comment>
<organism evidence="4 5">
    <name type="scientific">Botrytis paeoniae</name>
    <dbReference type="NCBI Taxonomy" id="278948"/>
    <lineage>
        <taxon>Eukaryota</taxon>
        <taxon>Fungi</taxon>
        <taxon>Dikarya</taxon>
        <taxon>Ascomycota</taxon>
        <taxon>Pezizomycotina</taxon>
        <taxon>Leotiomycetes</taxon>
        <taxon>Helotiales</taxon>
        <taxon>Sclerotiniaceae</taxon>
        <taxon>Botrytis</taxon>
    </lineage>
</organism>